<evidence type="ECO:0000313" key="16">
    <source>
        <dbReference type="Proteomes" id="UP000321567"/>
    </source>
</evidence>
<evidence type="ECO:0000256" key="1">
    <source>
        <dbReference type="ARBA" id="ARBA00000085"/>
    </source>
</evidence>
<dbReference type="InterPro" id="IPR036097">
    <property type="entry name" value="HisK_dim/P_sf"/>
</dbReference>
<feature type="compositionally biased region" description="Basic and acidic residues" evidence="11">
    <location>
        <begin position="193"/>
        <end position="210"/>
    </location>
</feature>
<dbReference type="Pfam" id="PF00672">
    <property type="entry name" value="HAMP"/>
    <property type="match status" value="1"/>
</dbReference>
<keyword evidence="8 12" id="KW-1133">Transmembrane helix</keyword>
<evidence type="ECO:0000256" key="9">
    <source>
        <dbReference type="ARBA" id="ARBA00023012"/>
    </source>
</evidence>
<dbReference type="InterPro" id="IPR050428">
    <property type="entry name" value="TCS_sensor_his_kinase"/>
</dbReference>
<dbReference type="SUPFAM" id="SSF47384">
    <property type="entry name" value="Homodimeric domain of signal transducing histidine kinase"/>
    <property type="match status" value="1"/>
</dbReference>
<dbReference type="Proteomes" id="UP000321567">
    <property type="component" value="Unassembled WGS sequence"/>
</dbReference>
<evidence type="ECO:0000256" key="2">
    <source>
        <dbReference type="ARBA" id="ARBA00004370"/>
    </source>
</evidence>
<dbReference type="RefSeq" id="WP_246135498.1">
    <property type="nucleotide sequence ID" value="NZ_BJZO01000053.1"/>
</dbReference>
<comment type="subcellular location">
    <subcellularLocation>
        <location evidence="2">Membrane</location>
    </subcellularLocation>
</comment>
<evidence type="ECO:0000256" key="7">
    <source>
        <dbReference type="ARBA" id="ARBA00022777"/>
    </source>
</evidence>
<dbReference type="CDD" id="cd00075">
    <property type="entry name" value="HATPase"/>
    <property type="match status" value="1"/>
</dbReference>
<evidence type="ECO:0000256" key="10">
    <source>
        <dbReference type="ARBA" id="ARBA00023136"/>
    </source>
</evidence>
<gene>
    <name evidence="15" type="ORF">ROR02_20400</name>
</gene>
<dbReference type="AlphaFoldDB" id="A0A512H8Y0"/>
<feature type="transmembrane region" description="Helical" evidence="12">
    <location>
        <begin position="12"/>
        <end position="32"/>
    </location>
</feature>
<keyword evidence="4" id="KW-0597">Phosphoprotein</keyword>
<dbReference type="CDD" id="cd06225">
    <property type="entry name" value="HAMP"/>
    <property type="match status" value="1"/>
</dbReference>
<dbReference type="PROSITE" id="PS50109">
    <property type="entry name" value="HIS_KIN"/>
    <property type="match status" value="1"/>
</dbReference>
<evidence type="ECO:0000256" key="5">
    <source>
        <dbReference type="ARBA" id="ARBA00022679"/>
    </source>
</evidence>
<accession>A0A512H8Y0</accession>
<dbReference type="Gene3D" id="3.30.565.10">
    <property type="entry name" value="Histidine kinase-like ATPase, C-terminal domain"/>
    <property type="match status" value="1"/>
</dbReference>
<evidence type="ECO:0000256" key="6">
    <source>
        <dbReference type="ARBA" id="ARBA00022692"/>
    </source>
</evidence>
<dbReference type="InterPro" id="IPR036890">
    <property type="entry name" value="HATPase_C_sf"/>
</dbReference>
<keyword evidence="9" id="KW-0902">Two-component regulatory system</keyword>
<feature type="transmembrane region" description="Helical" evidence="12">
    <location>
        <begin position="272"/>
        <end position="291"/>
    </location>
</feature>
<proteinExistence type="predicted"/>
<feature type="region of interest" description="Disordered" evidence="11">
    <location>
        <begin position="129"/>
        <end position="210"/>
    </location>
</feature>
<keyword evidence="10 12" id="KW-0472">Membrane</keyword>
<sequence length="594" mass="62748">MLPRSTALRIALSFVILFGGASALLMGGVYLATSQFLLTQVDQAIEEDVSLLMTAARVRGPHALASLVVRRARLAGEARSVFLLAGPDRAPLAGNLAAWPEGLPAVGWATVARDALQVVPGTETLAPWRSRRSALAPRGGEEDDARGPARFPPAGPPDDGGPPEDRRMRDWGPGPEGAGPPPRGWGGGPGRGGDWEARPEDHPPPPDDRGWFGPFGPFGNTLPFWHHRPFGPPPALATATRLVALTLPGDFLLVVGRDLEPVALLRARIGRVMRGGLLVMVILGLAGGVVMSRRVARRLEAVNRTSREIMAGDLSRRVPEGRGRDGDDFDQLAANLNAMLARIETLMAGVRHVSDTIAHDLRTPLARLRNRLEGLRDGPLDEEDTRDGLSAALAEVDGLLATFHALLRIAQVESGGRRVAFEPLDLAPLLGDVAELYEAVAAERDIVLETTFTEPARVDGDRDLLFQAFANLLDNAVKYSPAGGLLRLTLGSATLGSATLGSATLGSGGAGMVRVVLDDQGPGIPPADRARVFERFARLDEARATPGNGLGLTMVGAVIEAHGGTITLDDAPGGGLRVIVTFPVATDVPARRVP</sequence>
<dbReference type="SMART" id="SM00388">
    <property type="entry name" value="HisKA"/>
    <property type="match status" value="1"/>
</dbReference>
<dbReference type="InterPro" id="IPR003660">
    <property type="entry name" value="HAMP_dom"/>
</dbReference>
<dbReference type="SUPFAM" id="SSF158472">
    <property type="entry name" value="HAMP domain-like"/>
    <property type="match status" value="1"/>
</dbReference>
<dbReference type="PRINTS" id="PR00344">
    <property type="entry name" value="BCTRLSENSOR"/>
</dbReference>
<dbReference type="Pfam" id="PF00512">
    <property type="entry name" value="HisKA"/>
    <property type="match status" value="1"/>
</dbReference>
<dbReference type="Gene3D" id="1.10.287.130">
    <property type="match status" value="1"/>
</dbReference>
<evidence type="ECO:0000256" key="3">
    <source>
        <dbReference type="ARBA" id="ARBA00012438"/>
    </source>
</evidence>
<dbReference type="Pfam" id="PF02518">
    <property type="entry name" value="HATPase_c"/>
    <property type="match status" value="1"/>
</dbReference>
<name>A0A512H8Y0_9PROT</name>
<comment type="caution">
    <text evidence="15">The sequence shown here is derived from an EMBL/GenBank/DDBJ whole genome shotgun (WGS) entry which is preliminary data.</text>
</comment>
<dbReference type="SMART" id="SM00387">
    <property type="entry name" value="HATPase_c"/>
    <property type="match status" value="1"/>
</dbReference>
<dbReference type="EC" id="2.7.13.3" evidence="3"/>
<evidence type="ECO:0000259" key="13">
    <source>
        <dbReference type="PROSITE" id="PS50109"/>
    </source>
</evidence>
<evidence type="ECO:0000256" key="11">
    <source>
        <dbReference type="SAM" id="MobiDB-lite"/>
    </source>
</evidence>
<evidence type="ECO:0000313" key="15">
    <source>
        <dbReference type="EMBL" id="GEO81909.1"/>
    </source>
</evidence>
<protein>
    <recommendedName>
        <fullName evidence="3">histidine kinase</fullName>
        <ecNumber evidence="3">2.7.13.3</ecNumber>
    </recommendedName>
</protein>
<comment type="catalytic activity">
    <reaction evidence="1">
        <text>ATP + protein L-histidine = ADP + protein N-phospho-L-histidine.</text>
        <dbReference type="EC" id="2.7.13.3"/>
    </reaction>
</comment>
<evidence type="ECO:0000256" key="12">
    <source>
        <dbReference type="SAM" id="Phobius"/>
    </source>
</evidence>
<dbReference type="EMBL" id="BJZO01000053">
    <property type="protein sequence ID" value="GEO81909.1"/>
    <property type="molecule type" value="Genomic_DNA"/>
</dbReference>
<dbReference type="PANTHER" id="PTHR45436:SF8">
    <property type="entry name" value="HISTIDINE KINASE"/>
    <property type="match status" value="1"/>
</dbReference>
<evidence type="ECO:0000256" key="4">
    <source>
        <dbReference type="ARBA" id="ARBA00022553"/>
    </source>
</evidence>
<dbReference type="CDD" id="cd00082">
    <property type="entry name" value="HisKA"/>
    <property type="match status" value="1"/>
</dbReference>
<dbReference type="GO" id="GO:0005886">
    <property type="term" value="C:plasma membrane"/>
    <property type="evidence" value="ECO:0007669"/>
    <property type="project" value="TreeGrafter"/>
</dbReference>
<dbReference type="InterPro" id="IPR003661">
    <property type="entry name" value="HisK_dim/P_dom"/>
</dbReference>
<dbReference type="InterPro" id="IPR005467">
    <property type="entry name" value="His_kinase_dom"/>
</dbReference>
<feature type="domain" description="Histidine kinase" evidence="13">
    <location>
        <begin position="356"/>
        <end position="586"/>
    </location>
</feature>
<evidence type="ECO:0000256" key="8">
    <source>
        <dbReference type="ARBA" id="ARBA00022989"/>
    </source>
</evidence>
<keyword evidence="5" id="KW-0808">Transferase</keyword>
<dbReference type="SUPFAM" id="SSF55874">
    <property type="entry name" value="ATPase domain of HSP90 chaperone/DNA topoisomerase II/histidine kinase"/>
    <property type="match status" value="1"/>
</dbReference>
<evidence type="ECO:0000259" key="14">
    <source>
        <dbReference type="PROSITE" id="PS50885"/>
    </source>
</evidence>
<dbReference type="InterPro" id="IPR004358">
    <property type="entry name" value="Sig_transdc_His_kin-like_C"/>
</dbReference>
<organism evidence="15 16">
    <name type="scientific">Pararhodospirillum oryzae</name>
    <dbReference type="NCBI Taxonomy" id="478448"/>
    <lineage>
        <taxon>Bacteria</taxon>
        <taxon>Pseudomonadati</taxon>
        <taxon>Pseudomonadota</taxon>
        <taxon>Alphaproteobacteria</taxon>
        <taxon>Rhodospirillales</taxon>
        <taxon>Rhodospirillaceae</taxon>
        <taxon>Pararhodospirillum</taxon>
    </lineage>
</organism>
<keyword evidence="16" id="KW-1185">Reference proteome</keyword>
<dbReference type="PROSITE" id="PS50885">
    <property type="entry name" value="HAMP"/>
    <property type="match status" value="1"/>
</dbReference>
<dbReference type="InterPro" id="IPR003594">
    <property type="entry name" value="HATPase_dom"/>
</dbReference>
<dbReference type="PANTHER" id="PTHR45436">
    <property type="entry name" value="SENSOR HISTIDINE KINASE YKOH"/>
    <property type="match status" value="1"/>
</dbReference>
<keyword evidence="7 15" id="KW-0418">Kinase</keyword>
<feature type="domain" description="HAMP" evidence="14">
    <location>
        <begin position="293"/>
        <end position="348"/>
    </location>
</feature>
<keyword evidence="6 12" id="KW-0812">Transmembrane</keyword>
<dbReference type="GO" id="GO:0000155">
    <property type="term" value="F:phosphorelay sensor kinase activity"/>
    <property type="evidence" value="ECO:0007669"/>
    <property type="project" value="InterPro"/>
</dbReference>
<reference evidence="15 16" key="1">
    <citation type="submission" date="2019-07" db="EMBL/GenBank/DDBJ databases">
        <title>Whole genome shotgun sequence of Rhodospirillum oryzae NBRC 107573.</title>
        <authorList>
            <person name="Hosoyama A."/>
            <person name="Uohara A."/>
            <person name="Ohji S."/>
            <person name="Ichikawa N."/>
        </authorList>
    </citation>
    <scope>NUCLEOTIDE SEQUENCE [LARGE SCALE GENOMIC DNA]</scope>
    <source>
        <strain evidence="15 16">NBRC 107573</strain>
    </source>
</reference>
<feature type="compositionally biased region" description="Pro residues" evidence="11">
    <location>
        <begin position="150"/>
        <end position="160"/>
    </location>
</feature>
<dbReference type="SMART" id="SM00304">
    <property type="entry name" value="HAMP"/>
    <property type="match status" value="1"/>
</dbReference>
<dbReference type="Gene3D" id="6.10.340.10">
    <property type="match status" value="1"/>
</dbReference>